<keyword evidence="5 11" id="KW-0472">Membrane</keyword>
<feature type="disulfide bond" evidence="9">
    <location>
        <begin position="708"/>
        <end position="723"/>
    </location>
</feature>
<keyword evidence="8" id="KW-0325">Glycoprotein</keyword>
<feature type="disulfide bond" evidence="9">
    <location>
        <begin position="774"/>
        <end position="786"/>
    </location>
</feature>
<feature type="transmembrane region" description="Helical" evidence="11">
    <location>
        <begin position="432"/>
        <end position="454"/>
    </location>
</feature>
<dbReference type="PANTHER" id="PTHR22722:SF5">
    <property type="entry name" value="LOW-DENSITY LIPOPROTEIN RECEPTOR-RELATED PROTEIN 1B"/>
    <property type="match status" value="1"/>
</dbReference>
<feature type="compositionally biased region" description="Basic and acidic residues" evidence="10">
    <location>
        <begin position="169"/>
        <end position="181"/>
    </location>
</feature>
<dbReference type="InterPro" id="IPR036055">
    <property type="entry name" value="LDL_receptor-like_sf"/>
</dbReference>
<organism evidence="12 13">
    <name type="scientific">Nasonia vitripennis</name>
    <name type="common">Parasitic wasp</name>
    <dbReference type="NCBI Taxonomy" id="7425"/>
    <lineage>
        <taxon>Eukaryota</taxon>
        <taxon>Metazoa</taxon>
        <taxon>Ecdysozoa</taxon>
        <taxon>Arthropoda</taxon>
        <taxon>Hexapoda</taxon>
        <taxon>Insecta</taxon>
        <taxon>Pterygota</taxon>
        <taxon>Neoptera</taxon>
        <taxon>Endopterygota</taxon>
        <taxon>Hymenoptera</taxon>
        <taxon>Apocrita</taxon>
        <taxon>Proctotrupomorpha</taxon>
        <taxon>Chalcidoidea</taxon>
        <taxon>Pteromalidae</taxon>
        <taxon>Pteromalinae</taxon>
        <taxon>Nasonia</taxon>
    </lineage>
</organism>
<evidence type="ECO:0000256" key="8">
    <source>
        <dbReference type="ARBA" id="ARBA00023180"/>
    </source>
</evidence>
<reference evidence="12" key="1">
    <citation type="submission" date="2021-01" db="UniProtKB">
        <authorList>
            <consortium name="EnsemblMetazoa"/>
        </authorList>
    </citation>
    <scope>IDENTIFICATION</scope>
</reference>
<keyword evidence="7" id="KW-0675">Receptor</keyword>
<feature type="compositionally biased region" description="Polar residues" evidence="10">
    <location>
        <begin position="182"/>
        <end position="196"/>
    </location>
</feature>
<feature type="region of interest" description="Disordered" evidence="10">
    <location>
        <begin position="366"/>
        <end position="409"/>
    </location>
</feature>
<dbReference type="SUPFAM" id="SSF57424">
    <property type="entry name" value="LDL receptor-like module"/>
    <property type="match status" value="4"/>
</dbReference>
<dbReference type="GO" id="GO:0005041">
    <property type="term" value="F:low-density lipoprotein particle receptor activity"/>
    <property type="evidence" value="ECO:0007669"/>
    <property type="project" value="TreeGrafter"/>
</dbReference>
<dbReference type="EnsemblMetazoa" id="XM_008208513">
    <property type="protein sequence ID" value="XP_008206735"/>
    <property type="gene ID" value="LOC100679901"/>
</dbReference>
<evidence type="ECO:0000256" key="5">
    <source>
        <dbReference type="ARBA" id="ARBA00023136"/>
    </source>
</evidence>
<protein>
    <submittedName>
        <fullName evidence="12">Uncharacterized protein</fullName>
    </submittedName>
</protein>
<dbReference type="PANTHER" id="PTHR22722">
    <property type="entry name" value="LOW-DENSITY LIPOPROTEIN RECEPTOR-RELATED PROTEIN 2-RELATED"/>
    <property type="match status" value="1"/>
</dbReference>
<keyword evidence="2 11" id="KW-0812">Transmembrane</keyword>
<keyword evidence="3" id="KW-0677">Repeat</keyword>
<feature type="compositionally biased region" description="Basic and acidic residues" evidence="10">
    <location>
        <begin position="1"/>
        <end position="13"/>
    </location>
</feature>
<dbReference type="Gene3D" id="4.10.400.10">
    <property type="entry name" value="Low-density Lipoprotein Receptor"/>
    <property type="match status" value="4"/>
</dbReference>
<evidence type="ECO:0000256" key="1">
    <source>
        <dbReference type="ARBA" id="ARBA00004167"/>
    </source>
</evidence>
<keyword evidence="6 9" id="KW-1015">Disulfide bond</keyword>
<dbReference type="PRINTS" id="PR00261">
    <property type="entry name" value="LDLRECEPTOR"/>
</dbReference>
<dbReference type="RefSeq" id="XP_008206735.1">
    <property type="nucleotide sequence ID" value="XM_008208513.3"/>
</dbReference>
<feature type="compositionally biased region" description="Polar residues" evidence="10">
    <location>
        <begin position="138"/>
        <end position="156"/>
    </location>
</feature>
<proteinExistence type="predicted"/>
<dbReference type="InterPro" id="IPR002172">
    <property type="entry name" value="LDrepeatLR_classA_rpt"/>
</dbReference>
<keyword evidence="4 11" id="KW-1133">Transmembrane helix</keyword>
<dbReference type="InterPro" id="IPR023415">
    <property type="entry name" value="LDLR_class-A_CS"/>
</dbReference>
<dbReference type="GO" id="GO:0005886">
    <property type="term" value="C:plasma membrane"/>
    <property type="evidence" value="ECO:0007669"/>
    <property type="project" value="TreeGrafter"/>
</dbReference>
<evidence type="ECO:0000256" key="6">
    <source>
        <dbReference type="ARBA" id="ARBA00023157"/>
    </source>
</evidence>
<evidence type="ECO:0000256" key="2">
    <source>
        <dbReference type="ARBA" id="ARBA00022692"/>
    </source>
</evidence>
<feature type="disulfide bond" evidence="9">
    <location>
        <begin position="793"/>
        <end position="808"/>
    </location>
</feature>
<dbReference type="GeneID" id="100679901"/>
<name>A0A7M7H3S3_NASVI</name>
<evidence type="ECO:0000313" key="13">
    <source>
        <dbReference type="Proteomes" id="UP000002358"/>
    </source>
</evidence>
<feature type="disulfide bond" evidence="9">
    <location>
        <begin position="651"/>
        <end position="663"/>
    </location>
</feature>
<feature type="compositionally biased region" description="Polar residues" evidence="10">
    <location>
        <begin position="380"/>
        <end position="390"/>
    </location>
</feature>
<feature type="disulfide bond" evidence="9">
    <location>
        <begin position="670"/>
        <end position="685"/>
    </location>
</feature>
<dbReference type="Proteomes" id="UP000002358">
    <property type="component" value="Chromosome 4"/>
</dbReference>
<comment type="caution">
    <text evidence="9">Lacks conserved residue(s) required for the propagation of feature annotation.</text>
</comment>
<dbReference type="InterPro" id="IPR051221">
    <property type="entry name" value="LDLR-related"/>
</dbReference>
<dbReference type="InParanoid" id="A0A7M7H3S3"/>
<dbReference type="GO" id="GO:0043235">
    <property type="term" value="C:receptor complex"/>
    <property type="evidence" value="ECO:0007669"/>
    <property type="project" value="TreeGrafter"/>
</dbReference>
<feature type="disulfide bond" evidence="9">
    <location>
        <begin position="658"/>
        <end position="676"/>
    </location>
</feature>
<dbReference type="CDD" id="cd00112">
    <property type="entry name" value="LDLa"/>
    <property type="match status" value="4"/>
</dbReference>
<feature type="region of interest" description="Disordered" evidence="10">
    <location>
        <begin position="296"/>
        <end position="339"/>
    </location>
</feature>
<evidence type="ECO:0000256" key="11">
    <source>
        <dbReference type="SAM" id="Phobius"/>
    </source>
</evidence>
<feature type="region of interest" description="Disordered" evidence="10">
    <location>
        <begin position="138"/>
        <end position="206"/>
    </location>
</feature>
<accession>A0A7M7H3S3</accession>
<evidence type="ECO:0000256" key="3">
    <source>
        <dbReference type="ARBA" id="ARBA00022737"/>
    </source>
</evidence>
<dbReference type="PROSITE" id="PS50068">
    <property type="entry name" value="LDLRA_2"/>
    <property type="match status" value="4"/>
</dbReference>
<dbReference type="SMART" id="SM00192">
    <property type="entry name" value="LDLa"/>
    <property type="match status" value="4"/>
</dbReference>
<dbReference type="PROSITE" id="PS01209">
    <property type="entry name" value="LDLRA_1"/>
    <property type="match status" value="1"/>
</dbReference>
<dbReference type="OrthoDB" id="9988974at2759"/>
<evidence type="ECO:0000256" key="10">
    <source>
        <dbReference type="SAM" id="MobiDB-lite"/>
    </source>
</evidence>
<evidence type="ECO:0000256" key="7">
    <source>
        <dbReference type="ARBA" id="ARBA00023170"/>
    </source>
</evidence>
<evidence type="ECO:0000256" key="9">
    <source>
        <dbReference type="PROSITE-ProRule" id="PRU00124"/>
    </source>
</evidence>
<feature type="disulfide bond" evidence="9">
    <location>
        <begin position="781"/>
        <end position="799"/>
    </location>
</feature>
<dbReference type="AlphaFoldDB" id="A0A7M7H3S3"/>
<feature type="region of interest" description="Disordered" evidence="10">
    <location>
        <begin position="1"/>
        <end position="75"/>
    </location>
</feature>
<dbReference type="Pfam" id="PF00057">
    <property type="entry name" value="Ldl_recept_a"/>
    <property type="match status" value="4"/>
</dbReference>
<keyword evidence="13" id="KW-1185">Reference proteome</keyword>
<comment type="subcellular location">
    <subcellularLocation>
        <location evidence="1">Membrane</location>
        <topology evidence="1">Single-pass membrane protein</topology>
    </subcellularLocation>
</comment>
<evidence type="ECO:0000256" key="4">
    <source>
        <dbReference type="ARBA" id="ARBA00022989"/>
    </source>
</evidence>
<evidence type="ECO:0000313" key="12">
    <source>
        <dbReference type="EnsemblMetazoa" id="XP_008206735"/>
    </source>
</evidence>
<sequence length="812" mass="90608">MMENRAYEDEANKAAHHQHYHHYQQQQQLLHKHQQHQQFNHIMHSHPQQHQQQHHPHHHPDDEFSHDPPQISEGSHHLHQNHLVQPRFDTYRGLEMPQHTADCHVYEDIVPPYGLALEPGGGGGGGFQRNLTLPLRRTSQSCESIETNPQSSSVRVTNRERTRGSVIDRLTRDDRNRDSGHNDSIVSGTSSNSNTDRPQRRRRKKDCKHCKIKAIACSAEEAKQRDEHAVYEERSAELRAIFGLPDVGLCRLAPGCLSTGVVYAIGCNGTDCSNGLMNRGAAGDGLQQSSTMPRFAHVQPQPQPQQQQQHQDGTTTGSSLCDDKALITPPPGSKGSNRAAGMKVNSIYAQEHWHAAKDPRIFLNDPKDQNSPFQRAYSAVSANSPSSENRANLRRSVRDEPAPHPARLRKHRHGWTLHFGRHVNGTACTKSLVLVLLVLFALLGIGGIALYIVFEPEKLHVIQQYLRSSARNSTSGRNGSLIGPDFEEPVFPTSLPTSSFLDAILNASVSSLNNNNVPGFVNDGDLDDTPIFVTAWTSPPSSSTLWTTAAKSSTTRTSLNMTSTTQSTATTSTTTTARSFLEATARRRRPCHECYPNEVCVARNADEVPYCRTAVNPQDASGCAGYCDDQTQKCHKIEGGAFRCMEIEHHCLDDEWTCKTIFCIPLVKRCDGQMNCYDHSDEYNCDCNLETHFHCGNQTSCLPLSKKCDGHVDCFDASDEENCTTSHDLGRLCPSTDEFTCRNKQQCIRKSRFCDGYRDCKDGSDEPVGCNGRCNKHEFTCHNGRCIDKGDKCNGIDDCGDRSDEQHCRERL</sequence>